<sequence length="181" mass="20077">MAGVCVWVCGGDHAPQGGSRAPSAGCACRQEPVRGVVRPERTVISLLTERHPTCGRTRLVLIELIELIRASSSDEKGCSRRPGSREMLVWKVTSRGPCFYLREQLGLHVRSVADVTTIVLAFACTTLTSRRDNDMFRQYEDKLHQQTEVRKLTTGLLFVHLQRADRAPRGDSAEEFKGGAI</sequence>
<accession>A0A2T7PLM2</accession>
<dbReference type="EMBL" id="PZQS01000003">
    <property type="protein sequence ID" value="PVD34319.1"/>
    <property type="molecule type" value="Genomic_DNA"/>
</dbReference>
<reference evidence="1 2" key="1">
    <citation type="submission" date="2018-04" db="EMBL/GenBank/DDBJ databases">
        <title>The genome of golden apple snail Pomacea canaliculata provides insight into stress tolerance and invasive adaptation.</title>
        <authorList>
            <person name="Liu C."/>
            <person name="Liu B."/>
            <person name="Ren Y."/>
            <person name="Zhang Y."/>
            <person name="Wang H."/>
            <person name="Li S."/>
            <person name="Jiang F."/>
            <person name="Yin L."/>
            <person name="Zhang G."/>
            <person name="Qian W."/>
            <person name="Fan W."/>
        </authorList>
    </citation>
    <scope>NUCLEOTIDE SEQUENCE [LARGE SCALE GENOMIC DNA]</scope>
    <source>
        <strain evidence="1">SZHN2017</strain>
        <tissue evidence="1">Muscle</tissue>
    </source>
</reference>
<gene>
    <name evidence="1" type="ORF">C0Q70_05590</name>
</gene>
<protein>
    <submittedName>
        <fullName evidence="1">Uncharacterized protein</fullName>
    </submittedName>
</protein>
<proteinExistence type="predicted"/>
<comment type="caution">
    <text evidence="1">The sequence shown here is derived from an EMBL/GenBank/DDBJ whole genome shotgun (WGS) entry which is preliminary data.</text>
</comment>
<dbReference type="Proteomes" id="UP000245119">
    <property type="component" value="Linkage Group LG3"/>
</dbReference>
<evidence type="ECO:0000313" key="2">
    <source>
        <dbReference type="Proteomes" id="UP000245119"/>
    </source>
</evidence>
<dbReference type="AlphaFoldDB" id="A0A2T7PLM2"/>
<organism evidence="1 2">
    <name type="scientific">Pomacea canaliculata</name>
    <name type="common">Golden apple snail</name>
    <dbReference type="NCBI Taxonomy" id="400727"/>
    <lineage>
        <taxon>Eukaryota</taxon>
        <taxon>Metazoa</taxon>
        <taxon>Spiralia</taxon>
        <taxon>Lophotrochozoa</taxon>
        <taxon>Mollusca</taxon>
        <taxon>Gastropoda</taxon>
        <taxon>Caenogastropoda</taxon>
        <taxon>Architaenioglossa</taxon>
        <taxon>Ampullarioidea</taxon>
        <taxon>Ampullariidae</taxon>
        <taxon>Pomacea</taxon>
    </lineage>
</organism>
<name>A0A2T7PLM2_POMCA</name>
<evidence type="ECO:0000313" key="1">
    <source>
        <dbReference type="EMBL" id="PVD34319.1"/>
    </source>
</evidence>
<keyword evidence="2" id="KW-1185">Reference proteome</keyword>